<protein>
    <submittedName>
        <fullName evidence="2">Uncharacterized protein</fullName>
    </submittedName>
</protein>
<dbReference type="Proteomes" id="UP001286313">
    <property type="component" value="Unassembled WGS sequence"/>
</dbReference>
<comment type="caution">
    <text evidence="2">The sequence shown here is derived from an EMBL/GenBank/DDBJ whole genome shotgun (WGS) entry which is preliminary data.</text>
</comment>
<name>A0AAE1BF12_PETCI</name>
<evidence type="ECO:0000313" key="2">
    <source>
        <dbReference type="EMBL" id="KAK3849502.1"/>
    </source>
</evidence>
<feature type="compositionally biased region" description="Low complexity" evidence="1">
    <location>
        <begin position="36"/>
        <end position="71"/>
    </location>
</feature>
<organism evidence="2 3">
    <name type="scientific">Petrolisthes cinctipes</name>
    <name type="common">Flat porcelain crab</name>
    <dbReference type="NCBI Taxonomy" id="88211"/>
    <lineage>
        <taxon>Eukaryota</taxon>
        <taxon>Metazoa</taxon>
        <taxon>Ecdysozoa</taxon>
        <taxon>Arthropoda</taxon>
        <taxon>Crustacea</taxon>
        <taxon>Multicrustacea</taxon>
        <taxon>Malacostraca</taxon>
        <taxon>Eumalacostraca</taxon>
        <taxon>Eucarida</taxon>
        <taxon>Decapoda</taxon>
        <taxon>Pleocyemata</taxon>
        <taxon>Anomura</taxon>
        <taxon>Galatheoidea</taxon>
        <taxon>Porcellanidae</taxon>
        <taxon>Petrolisthes</taxon>
    </lineage>
</organism>
<feature type="compositionally biased region" description="Basic residues" evidence="1">
    <location>
        <begin position="19"/>
        <end position="29"/>
    </location>
</feature>
<feature type="region of interest" description="Disordered" evidence="1">
    <location>
        <begin position="1"/>
        <end position="71"/>
    </location>
</feature>
<dbReference type="AlphaFoldDB" id="A0AAE1BF12"/>
<reference evidence="2" key="1">
    <citation type="submission" date="2023-10" db="EMBL/GenBank/DDBJ databases">
        <title>Genome assemblies of two species of porcelain crab, Petrolisthes cinctipes and Petrolisthes manimaculis (Anomura: Porcellanidae).</title>
        <authorList>
            <person name="Angst P."/>
        </authorList>
    </citation>
    <scope>NUCLEOTIDE SEQUENCE</scope>
    <source>
        <strain evidence="2">PB745_01</strain>
        <tissue evidence="2">Gill</tissue>
    </source>
</reference>
<gene>
    <name evidence="2" type="ORF">Pcinc_043748</name>
</gene>
<evidence type="ECO:0000256" key="1">
    <source>
        <dbReference type="SAM" id="MobiDB-lite"/>
    </source>
</evidence>
<keyword evidence="3" id="KW-1185">Reference proteome</keyword>
<evidence type="ECO:0000313" key="3">
    <source>
        <dbReference type="Proteomes" id="UP001286313"/>
    </source>
</evidence>
<proteinExistence type="predicted"/>
<sequence>MGVYPAERQDTEELQLNTQRRKTHSRNKHPQPALTPINIHNQPNNNIHNQPNNNIHNQPNNNIHNQPNNSQTVSVTNTTVTNISVCVIPHSWYNNHSRCI</sequence>
<dbReference type="EMBL" id="JAWQEG010008879">
    <property type="protein sequence ID" value="KAK3849502.1"/>
    <property type="molecule type" value="Genomic_DNA"/>
</dbReference>
<accession>A0AAE1BF12</accession>